<sequence length="350" mass="39824">MARKKKETRPDPITLEDLRQQITDRRIFWHPARVRMDLWHLMTILVDIVQLTKPAGTKRFIGAEPHATIMLARSILARNQLQPHIPLFNIDDEEERGDSQDIERLIIGGFNDIDRVLWGRGMQNSRSIAALHLLIRGWAVSHLLLREDHKAHGMSTPIDYEAWDMRYFLPVFDRRGFIQSCAYESFVTWAEVLSDFPDLENERGKWKQNMSEVVSRFDWYDELDHAVAIQRSPTPVSSNLLLPSRRTLSNLDLTWAKEPTEHGLDAIPVVCIAANGLPFNDMPSSSLARPPISNEAGGNVALLGNRVGMPVWRGRGGHVADWGRSILAAVEDLVPQYNETVALLSQILYN</sequence>
<organism evidence="1">
    <name type="scientific">marine sediment metagenome</name>
    <dbReference type="NCBI Taxonomy" id="412755"/>
    <lineage>
        <taxon>unclassified sequences</taxon>
        <taxon>metagenomes</taxon>
        <taxon>ecological metagenomes</taxon>
    </lineage>
</organism>
<evidence type="ECO:0000313" key="1">
    <source>
        <dbReference type="EMBL" id="KKK95689.1"/>
    </source>
</evidence>
<reference evidence="1" key="1">
    <citation type="journal article" date="2015" name="Nature">
        <title>Complex archaea that bridge the gap between prokaryotes and eukaryotes.</title>
        <authorList>
            <person name="Spang A."/>
            <person name="Saw J.H."/>
            <person name="Jorgensen S.L."/>
            <person name="Zaremba-Niedzwiedzka K."/>
            <person name="Martijn J."/>
            <person name="Lind A.E."/>
            <person name="van Eijk R."/>
            <person name="Schleper C."/>
            <person name="Guy L."/>
            <person name="Ettema T.J."/>
        </authorList>
    </citation>
    <scope>NUCLEOTIDE SEQUENCE</scope>
</reference>
<name>A0A0F9BZ92_9ZZZZ</name>
<accession>A0A0F9BZ92</accession>
<proteinExistence type="predicted"/>
<dbReference type="EMBL" id="LAZR01046801">
    <property type="protein sequence ID" value="KKK95689.1"/>
    <property type="molecule type" value="Genomic_DNA"/>
</dbReference>
<protein>
    <submittedName>
        <fullName evidence="1">Uncharacterized protein</fullName>
    </submittedName>
</protein>
<dbReference type="AlphaFoldDB" id="A0A0F9BZ92"/>
<feature type="non-terminal residue" evidence="1">
    <location>
        <position position="350"/>
    </location>
</feature>
<comment type="caution">
    <text evidence="1">The sequence shown here is derived from an EMBL/GenBank/DDBJ whole genome shotgun (WGS) entry which is preliminary data.</text>
</comment>
<gene>
    <name evidence="1" type="ORF">LCGC14_2670290</name>
</gene>